<dbReference type="InterPro" id="IPR039678">
    <property type="entry name" value="CTNNBL1"/>
</dbReference>
<dbReference type="Gene3D" id="1.25.10.10">
    <property type="entry name" value="Leucine-rich Repeat Variant"/>
    <property type="match status" value="1"/>
</dbReference>
<evidence type="ECO:0000313" key="9">
    <source>
        <dbReference type="Proteomes" id="UP000249757"/>
    </source>
</evidence>
<evidence type="ECO:0000313" key="8">
    <source>
        <dbReference type="EMBL" id="KAI1508586.1"/>
    </source>
</evidence>
<feature type="compositionally biased region" description="Polar residues" evidence="6">
    <location>
        <begin position="30"/>
        <end position="40"/>
    </location>
</feature>
<comment type="subcellular location">
    <subcellularLocation>
        <location evidence="1">Nucleus</location>
    </subcellularLocation>
</comment>
<dbReference type="AlphaFoldDB" id="A0A922SPZ0"/>
<keyword evidence="3" id="KW-0677">Repeat</keyword>
<name>A0A922SPZ0_9PLEO</name>
<dbReference type="InterPro" id="IPR013180">
    <property type="entry name" value="CTNNBL1_N"/>
</dbReference>
<dbReference type="GO" id="GO:0010467">
    <property type="term" value="P:gene expression"/>
    <property type="evidence" value="ECO:0007669"/>
    <property type="project" value="UniProtKB-ARBA"/>
</dbReference>
<dbReference type="SUPFAM" id="SSF48371">
    <property type="entry name" value="ARM repeat"/>
    <property type="match status" value="1"/>
</dbReference>
<organism evidence="8 9">
    <name type="scientific">Pyrenophora tritici-repentis</name>
    <dbReference type="NCBI Taxonomy" id="45151"/>
    <lineage>
        <taxon>Eukaryota</taxon>
        <taxon>Fungi</taxon>
        <taxon>Dikarya</taxon>
        <taxon>Ascomycota</taxon>
        <taxon>Pezizomycotina</taxon>
        <taxon>Dothideomycetes</taxon>
        <taxon>Pleosporomycetidae</taxon>
        <taxon>Pleosporales</taxon>
        <taxon>Pleosporineae</taxon>
        <taxon>Pleosporaceae</taxon>
        <taxon>Pyrenophora</taxon>
    </lineage>
</organism>
<keyword evidence="2" id="KW-0597">Phosphoprotein</keyword>
<evidence type="ECO:0000256" key="1">
    <source>
        <dbReference type="ARBA" id="ARBA00004123"/>
    </source>
</evidence>
<evidence type="ECO:0000259" key="7">
    <source>
        <dbReference type="SMART" id="SM01156"/>
    </source>
</evidence>
<feature type="compositionally biased region" description="Acidic residues" evidence="6">
    <location>
        <begin position="65"/>
        <end position="76"/>
    </location>
</feature>
<feature type="domain" description="Beta-catenin-like protein 1 N-terminal" evidence="7">
    <location>
        <begin position="84"/>
        <end position="194"/>
    </location>
</feature>
<feature type="compositionally biased region" description="Basic and acidic residues" evidence="6">
    <location>
        <begin position="17"/>
        <end position="26"/>
    </location>
</feature>
<evidence type="ECO:0000256" key="5">
    <source>
        <dbReference type="ARBA" id="ARBA00023242"/>
    </source>
</evidence>
<reference evidence="9" key="1">
    <citation type="journal article" date="2022" name="Microb. Genom.">
        <title>A global pangenome for the wheat fungal pathogen Pyrenophora tritici-repentis and prediction of effector protein structural homology.</title>
        <authorList>
            <person name="Moolhuijzen P.M."/>
            <person name="See P.T."/>
            <person name="Shi G."/>
            <person name="Powell H.R."/>
            <person name="Cockram J."/>
            <person name="Jorgensen L.N."/>
            <person name="Benslimane H."/>
            <person name="Strelkov S.E."/>
            <person name="Turner J."/>
            <person name="Liu Z."/>
            <person name="Moffat C.S."/>
        </authorList>
    </citation>
    <scope>NUCLEOTIDE SEQUENCE [LARGE SCALE GENOMIC DNA]</scope>
</reference>
<dbReference type="GO" id="GO:0005681">
    <property type="term" value="C:spliceosomal complex"/>
    <property type="evidence" value="ECO:0007669"/>
    <property type="project" value="TreeGrafter"/>
</dbReference>
<sequence length="628" mass="69434">MTSIDELFKSANGTTKRKFENPKEADPMQSYKSVKLSTNGDVKAQASVADEDNDDDEAGPSLPPDFEDDGPGDDDEGRFFGDGLDENARDAMEYIDAKDGDEVIQDEKYDIPWVRKLALNFEKKVNKNASLRAKYEDDPTKFMDSEADLDEGIKALSILSEHPELYEEFATSTAAAKLVELLAHENTDIAIAAIEMISELTDEDVAGEQEQWDALVIAFMEADLLSLLISNFSRFDETDEADASGVYNSLSVIENLLSQPANTDIIGGQPALLKWLLDRIQKPESPTSRNKQYASEILSILTQSSRSNRNHIAEANGVEIFLTNLAPYRRDDPEKDSNEEEYMENLFNCLSSITEEPLGKTKFLEAEGVELCLLFIRDGKTSKSRALKVLDHACGYAEEAAQPNGDSNAKGKAPAQEEAEAEIATNTASAICTRVIESRGLKPLFSTFSKSTPSPTSTSTSSTQSHKKLDPSLIEHILSILSSLLRSLPGNSDARFRLLAKFLEKDCAKIYKLVLLRRTYVVRLAAFDAKMAERKRRLSVEEREELELQSVAERLSEGGLYCLERIDAVLAWLVAEDEGAKKAVVEALAERDEGLGDVKKTLQAQLDGVLEVEGAEREVLETLVGFLE</sequence>
<dbReference type="Proteomes" id="UP000249757">
    <property type="component" value="Unassembled WGS sequence"/>
</dbReference>
<feature type="region of interest" description="Disordered" evidence="6">
    <location>
        <begin position="446"/>
        <end position="467"/>
    </location>
</feature>
<keyword evidence="9" id="KW-1185">Reference proteome</keyword>
<feature type="compositionally biased region" description="Acidic residues" evidence="6">
    <location>
        <begin position="49"/>
        <end position="58"/>
    </location>
</feature>
<proteinExistence type="predicted"/>
<protein>
    <submittedName>
        <fullName evidence="8">Beta-catenin protein</fullName>
    </submittedName>
</protein>
<dbReference type="InterPro" id="IPR011989">
    <property type="entry name" value="ARM-like"/>
</dbReference>
<dbReference type="SMART" id="SM01156">
    <property type="entry name" value="DUF1716"/>
    <property type="match status" value="1"/>
</dbReference>
<dbReference type="PANTHER" id="PTHR14978:SF0">
    <property type="entry name" value="BETA-CATENIN-LIKE PROTEIN 1"/>
    <property type="match status" value="1"/>
</dbReference>
<keyword evidence="4" id="KW-0175">Coiled coil</keyword>
<evidence type="ECO:0000256" key="6">
    <source>
        <dbReference type="SAM" id="MobiDB-lite"/>
    </source>
</evidence>
<dbReference type="InterPro" id="IPR016024">
    <property type="entry name" value="ARM-type_fold"/>
</dbReference>
<accession>A0A922SPZ0</accession>
<dbReference type="EMBL" id="NRDI02000025">
    <property type="protein sequence ID" value="KAI1508586.1"/>
    <property type="molecule type" value="Genomic_DNA"/>
</dbReference>
<evidence type="ECO:0000256" key="3">
    <source>
        <dbReference type="ARBA" id="ARBA00022737"/>
    </source>
</evidence>
<dbReference type="FunFam" id="1.25.10.10:FF:001136">
    <property type="entry name" value="Beta-catenin-like protein 1"/>
    <property type="match status" value="1"/>
</dbReference>
<evidence type="ECO:0000256" key="2">
    <source>
        <dbReference type="ARBA" id="ARBA00022553"/>
    </source>
</evidence>
<comment type="caution">
    <text evidence="8">The sequence shown here is derived from an EMBL/GenBank/DDBJ whole genome shotgun (WGS) entry which is preliminary data.</text>
</comment>
<evidence type="ECO:0000256" key="4">
    <source>
        <dbReference type="ARBA" id="ARBA00023054"/>
    </source>
</evidence>
<feature type="compositionally biased region" description="Low complexity" evidence="6">
    <location>
        <begin position="446"/>
        <end position="464"/>
    </location>
</feature>
<gene>
    <name evidence="8" type="ORF">Ptr86124_012538</name>
</gene>
<keyword evidence="5" id="KW-0539">Nucleus</keyword>
<dbReference type="PANTHER" id="PTHR14978">
    <property type="entry name" value="BETA-CATENIN-LIKE PROTEIN 1 NUCLEAR ASSOCIATED PROTEIN"/>
    <property type="match status" value="1"/>
</dbReference>
<dbReference type="Pfam" id="PF08216">
    <property type="entry name" value="CTNNBL"/>
    <property type="match status" value="2"/>
</dbReference>
<feature type="region of interest" description="Disordered" evidence="6">
    <location>
        <begin position="1"/>
        <end position="83"/>
    </location>
</feature>